<keyword evidence="2" id="KW-1185">Reference proteome</keyword>
<accession>A0ABX7SZK4</accession>
<dbReference type="EMBL" id="CP071794">
    <property type="protein sequence ID" value="QTD54713.1"/>
    <property type="molecule type" value="Genomic_DNA"/>
</dbReference>
<name>A0ABX7SZK4_9SPHN</name>
<protein>
    <submittedName>
        <fullName evidence="1">DUF3800 domain-containing protein</fullName>
    </submittedName>
</protein>
<sequence>MAKSKNPKDECSRSKFIVYVDESGDHSLDKVDEKYPVFVLAFCVFYQDNYVRNVVSAIEKLKFDEFGHDIVILHERDIRKEQGVFRFRDREAKIQFMESLTEVIEESNFILISCLIDKRKIRVDDKEESNPYHVALGFCLETLADLLAEKGQEDHETHIVFERRGTKEDRELELEFRRICAGSNSSGNKLPFEIILADKKVNSAGLQLADLVARPIGIHYMRPDQPNRAFEVLKTKFYCEGGRDNLGSGYEGWGLKIHPN</sequence>
<evidence type="ECO:0000313" key="1">
    <source>
        <dbReference type="EMBL" id="QTD54713.1"/>
    </source>
</evidence>
<dbReference type="RefSeq" id="WP_207986547.1">
    <property type="nucleotide sequence ID" value="NZ_CP071794.1"/>
</dbReference>
<dbReference type="InterPro" id="IPR024524">
    <property type="entry name" value="DUF3800"/>
</dbReference>
<proteinExistence type="predicted"/>
<evidence type="ECO:0000313" key="2">
    <source>
        <dbReference type="Proteomes" id="UP000663923"/>
    </source>
</evidence>
<gene>
    <name evidence="1" type="ORF">J4G78_10615</name>
</gene>
<dbReference type="Proteomes" id="UP000663923">
    <property type="component" value="Chromosome"/>
</dbReference>
<reference evidence="1 2" key="1">
    <citation type="submission" date="2021-03" db="EMBL/GenBank/DDBJ databases">
        <title>Complete genome of Parasphingorhabdus_sp.JHSY0214.</title>
        <authorList>
            <person name="Yoo J.H."/>
            <person name="Bae J.W."/>
        </authorList>
    </citation>
    <scope>NUCLEOTIDE SEQUENCE [LARGE SCALE GENOMIC DNA]</scope>
    <source>
        <strain evidence="1 2">JHSY0214</strain>
    </source>
</reference>
<dbReference type="Pfam" id="PF12686">
    <property type="entry name" value="DUF3800"/>
    <property type="match status" value="1"/>
</dbReference>
<organism evidence="1 2">
    <name type="scientific">Parasphingorhabdus cellanae</name>
    <dbReference type="NCBI Taxonomy" id="2806553"/>
    <lineage>
        <taxon>Bacteria</taxon>
        <taxon>Pseudomonadati</taxon>
        <taxon>Pseudomonadota</taxon>
        <taxon>Alphaproteobacteria</taxon>
        <taxon>Sphingomonadales</taxon>
        <taxon>Sphingomonadaceae</taxon>
        <taxon>Parasphingorhabdus</taxon>
    </lineage>
</organism>